<feature type="modified residue" description="4-aspartylphosphate" evidence="2">
    <location>
        <position position="59"/>
    </location>
</feature>
<feature type="domain" description="HTH luxR-type" evidence="3">
    <location>
        <begin position="148"/>
        <end position="213"/>
    </location>
</feature>
<dbReference type="SUPFAM" id="SSF52172">
    <property type="entry name" value="CheY-like"/>
    <property type="match status" value="1"/>
</dbReference>
<gene>
    <name evidence="5" type="ORF">FB557_0592</name>
</gene>
<evidence type="ECO:0000313" key="6">
    <source>
        <dbReference type="Proteomes" id="UP000315628"/>
    </source>
</evidence>
<dbReference type="Proteomes" id="UP000315628">
    <property type="component" value="Unassembled WGS sequence"/>
</dbReference>
<dbReference type="OrthoDB" id="9816529at2"/>
<keyword evidence="2" id="KW-0597">Phosphoprotein</keyword>
<dbReference type="SUPFAM" id="SSF46894">
    <property type="entry name" value="C-terminal effector domain of the bipartite response regulators"/>
    <property type="match status" value="1"/>
</dbReference>
<dbReference type="AlphaFoldDB" id="A0A560WHP4"/>
<evidence type="ECO:0000256" key="2">
    <source>
        <dbReference type="PROSITE-ProRule" id="PRU00169"/>
    </source>
</evidence>
<organism evidence="5 6">
    <name type="scientific">Marihabitans asiaticum</name>
    <dbReference type="NCBI Taxonomy" id="415218"/>
    <lineage>
        <taxon>Bacteria</taxon>
        <taxon>Bacillati</taxon>
        <taxon>Actinomycetota</taxon>
        <taxon>Actinomycetes</taxon>
        <taxon>Micrococcales</taxon>
        <taxon>Intrasporangiaceae</taxon>
        <taxon>Marihabitans</taxon>
    </lineage>
</organism>
<keyword evidence="6" id="KW-1185">Reference proteome</keyword>
<dbReference type="PANTHER" id="PTHR43214:SF43">
    <property type="entry name" value="TWO-COMPONENT RESPONSE REGULATOR"/>
    <property type="match status" value="1"/>
</dbReference>
<feature type="domain" description="Response regulatory" evidence="4">
    <location>
        <begin position="13"/>
        <end position="124"/>
    </location>
</feature>
<dbReference type="InterPro" id="IPR000792">
    <property type="entry name" value="Tscrpt_reg_LuxR_C"/>
</dbReference>
<evidence type="ECO:0000259" key="4">
    <source>
        <dbReference type="PROSITE" id="PS50110"/>
    </source>
</evidence>
<dbReference type="RefSeq" id="WP_144855437.1">
    <property type="nucleotide sequence ID" value="NZ_BAAAYT010000002.1"/>
</dbReference>
<dbReference type="InterPro" id="IPR039420">
    <property type="entry name" value="WalR-like"/>
</dbReference>
<comment type="caution">
    <text evidence="5">The sequence shown here is derived from an EMBL/GenBank/DDBJ whole genome shotgun (WGS) entry which is preliminary data.</text>
</comment>
<dbReference type="InterPro" id="IPR011006">
    <property type="entry name" value="CheY-like_superfamily"/>
</dbReference>
<protein>
    <submittedName>
        <fullName evidence="5">LuxR family two component transcriptional regulator</fullName>
    </submittedName>
</protein>
<proteinExistence type="predicted"/>
<dbReference type="GO" id="GO:0003677">
    <property type="term" value="F:DNA binding"/>
    <property type="evidence" value="ECO:0007669"/>
    <property type="project" value="UniProtKB-KW"/>
</dbReference>
<evidence type="ECO:0000259" key="3">
    <source>
        <dbReference type="PROSITE" id="PS50043"/>
    </source>
</evidence>
<dbReference type="Pfam" id="PF00196">
    <property type="entry name" value="GerE"/>
    <property type="match status" value="1"/>
</dbReference>
<dbReference type="EMBL" id="VIUW01000001">
    <property type="protein sequence ID" value="TWD17034.1"/>
    <property type="molecule type" value="Genomic_DNA"/>
</dbReference>
<dbReference type="PRINTS" id="PR00038">
    <property type="entry name" value="HTHLUXR"/>
</dbReference>
<dbReference type="CDD" id="cd06170">
    <property type="entry name" value="LuxR_C_like"/>
    <property type="match status" value="1"/>
</dbReference>
<accession>A0A560WHP4</accession>
<evidence type="ECO:0000313" key="5">
    <source>
        <dbReference type="EMBL" id="TWD17034.1"/>
    </source>
</evidence>
<dbReference type="PANTHER" id="PTHR43214">
    <property type="entry name" value="TWO-COMPONENT RESPONSE REGULATOR"/>
    <property type="match status" value="1"/>
</dbReference>
<dbReference type="InterPro" id="IPR001789">
    <property type="entry name" value="Sig_transdc_resp-reg_receiver"/>
</dbReference>
<dbReference type="PROSITE" id="PS50043">
    <property type="entry name" value="HTH_LUXR_2"/>
    <property type="match status" value="1"/>
</dbReference>
<sequence>MPRTLSTEPAAVRVAVVNDHELVVRGLAAMLEPYAERLAVVELDSALPVRSTVDIALYDSYSMPSVLDDQCEWIVRDPSVERTVLYTWVVDDAVVDSARRLGVCAVLPKSLGAAELVAALERVHAGEELFDLRTQGEAEDEGQHEGGWPGKAEGLTARQSEVVALITEGLSNQEIARRTYLSINSVKSYTRAAYRTMGVSSRTQAVLWGIDHGFQRDRMRTVLDPADQTPTP</sequence>
<dbReference type="Gene3D" id="3.40.50.2300">
    <property type="match status" value="1"/>
</dbReference>
<name>A0A560WHP4_9MICO</name>
<evidence type="ECO:0000256" key="1">
    <source>
        <dbReference type="ARBA" id="ARBA00023125"/>
    </source>
</evidence>
<keyword evidence="1" id="KW-0238">DNA-binding</keyword>
<dbReference type="GO" id="GO:0000160">
    <property type="term" value="P:phosphorelay signal transduction system"/>
    <property type="evidence" value="ECO:0007669"/>
    <property type="project" value="InterPro"/>
</dbReference>
<dbReference type="GO" id="GO:0006355">
    <property type="term" value="P:regulation of DNA-templated transcription"/>
    <property type="evidence" value="ECO:0007669"/>
    <property type="project" value="InterPro"/>
</dbReference>
<dbReference type="InterPro" id="IPR016032">
    <property type="entry name" value="Sig_transdc_resp-reg_C-effctor"/>
</dbReference>
<dbReference type="PROSITE" id="PS50110">
    <property type="entry name" value="RESPONSE_REGULATORY"/>
    <property type="match status" value="1"/>
</dbReference>
<dbReference type="SMART" id="SM00421">
    <property type="entry name" value="HTH_LUXR"/>
    <property type="match status" value="1"/>
</dbReference>
<reference evidence="5 6" key="1">
    <citation type="submission" date="2019-06" db="EMBL/GenBank/DDBJ databases">
        <title>Sequencing the genomes of 1000 actinobacteria strains.</title>
        <authorList>
            <person name="Klenk H.-P."/>
        </authorList>
    </citation>
    <scope>NUCLEOTIDE SEQUENCE [LARGE SCALE GENOMIC DNA]</scope>
    <source>
        <strain evidence="5 6">DSM 18935</strain>
    </source>
</reference>